<protein>
    <submittedName>
        <fullName evidence="1">Jg26623 protein</fullName>
    </submittedName>
</protein>
<evidence type="ECO:0000313" key="2">
    <source>
        <dbReference type="Proteomes" id="UP000838756"/>
    </source>
</evidence>
<feature type="non-terminal residue" evidence="1">
    <location>
        <position position="113"/>
    </location>
</feature>
<dbReference type="EMBL" id="CAKXAJ010023350">
    <property type="protein sequence ID" value="CAH2227639.1"/>
    <property type="molecule type" value="Genomic_DNA"/>
</dbReference>
<dbReference type="AlphaFoldDB" id="A0A8S4R2N1"/>
<comment type="caution">
    <text evidence="1">The sequence shown here is derived from an EMBL/GenBank/DDBJ whole genome shotgun (WGS) entry which is preliminary data.</text>
</comment>
<organism evidence="1 2">
    <name type="scientific">Pararge aegeria aegeria</name>
    <dbReference type="NCBI Taxonomy" id="348720"/>
    <lineage>
        <taxon>Eukaryota</taxon>
        <taxon>Metazoa</taxon>
        <taxon>Ecdysozoa</taxon>
        <taxon>Arthropoda</taxon>
        <taxon>Hexapoda</taxon>
        <taxon>Insecta</taxon>
        <taxon>Pterygota</taxon>
        <taxon>Neoptera</taxon>
        <taxon>Endopterygota</taxon>
        <taxon>Lepidoptera</taxon>
        <taxon>Glossata</taxon>
        <taxon>Ditrysia</taxon>
        <taxon>Papilionoidea</taxon>
        <taxon>Nymphalidae</taxon>
        <taxon>Satyrinae</taxon>
        <taxon>Satyrini</taxon>
        <taxon>Parargina</taxon>
        <taxon>Pararge</taxon>
    </lineage>
</organism>
<feature type="non-terminal residue" evidence="1">
    <location>
        <position position="1"/>
    </location>
</feature>
<keyword evidence="2" id="KW-1185">Reference proteome</keyword>
<sequence>FSAAEFLRPYDAINNNKKDLMNIIKSLKSFNENWNINKKVSKKVITNDVKEELSDVEKEKKLQELLWLLKKNYDAQEQYNLIHNPVHSGARVYFIRNPDAIDEYKKHLEQKKT</sequence>
<gene>
    <name evidence="1" type="primary">jg26623</name>
    <name evidence="1" type="ORF">PAEG_LOCUS8017</name>
</gene>
<accession>A0A8S4R2N1</accession>
<evidence type="ECO:0000313" key="1">
    <source>
        <dbReference type="EMBL" id="CAH2227639.1"/>
    </source>
</evidence>
<dbReference type="Proteomes" id="UP000838756">
    <property type="component" value="Unassembled WGS sequence"/>
</dbReference>
<name>A0A8S4R2N1_9NEOP</name>
<dbReference type="OrthoDB" id="6924690at2759"/>
<reference evidence="1" key="1">
    <citation type="submission" date="2022-03" db="EMBL/GenBank/DDBJ databases">
        <authorList>
            <person name="Lindestad O."/>
        </authorList>
    </citation>
    <scope>NUCLEOTIDE SEQUENCE</scope>
</reference>
<proteinExistence type="predicted"/>